<dbReference type="PANTHER" id="PTHR43757">
    <property type="entry name" value="AMINOMETHYLTRANSFERASE"/>
    <property type="match status" value="1"/>
</dbReference>
<dbReference type="PANTHER" id="PTHR43757:SF15">
    <property type="entry name" value="PYRUVATE DEHYDROGENASE PHOSPHATASE REGULATORY SUBUNIT, MITOCHONDRIAL-LIKE"/>
    <property type="match status" value="1"/>
</dbReference>
<evidence type="ECO:0000259" key="6">
    <source>
        <dbReference type="Pfam" id="PF16350"/>
    </source>
</evidence>
<evidence type="ECO:0000256" key="2">
    <source>
        <dbReference type="ARBA" id="ARBA00023002"/>
    </source>
</evidence>
<dbReference type="InterPro" id="IPR027266">
    <property type="entry name" value="TrmE/GcvT-like"/>
</dbReference>
<dbReference type="SUPFAM" id="SSF103025">
    <property type="entry name" value="Folate-binding domain"/>
    <property type="match status" value="1"/>
</dbReference>
<dbReference type="SUPFAM" id="SSF101790">
    <property type="entry name" value="Aminomethyltransferase beta-barrel domain"/>
    <property type="match status" value="1"/>
</dbReference>
<dbReference type="EMBL" id="LKEF01000019">
    <property type="protein sequence ID" value="KTB64916.1"/>
    <property type="molecule type" value="Genomic_DNA"/>
</dbReference>
<dbReference type="SUPFAM" id="SSF54373">
    <property type="entry name" value="FAD-linked reductases, C-terminal domain"/>
    <property type="match status" value="1"/>
</dbReference>
<evidence type="ECO:0000259" key="3">
    <source>
        <dbReference type="Pfam" id="PF01266"/>
    </source>
</evidence>
<sequence length="816" mass="90280">MSNTVPSSARVVIVGGGVIGCSVAYHLTKLGIKDVVLLERKTLTCGTTWHAAGLVPTLRATYNMSMLAKYSAGLYEGLEAETGQATGFVRNGSLSVATHQERFTELKRGASMAKLCGFPCEVVNPEQALDLWPLLNIEDIVGGVYLPLDGVVNPVDVTQALAKGARMGGAKIIENTQVLDIKIKDGKAAGVVTAQGDIDAEFVVNCAGMWARNFGKKAGVNIPLHAAEHYYVVTEPMPEINGIMLPTLRDLDYYNYFKTDAGKLLIGTFEPNAKPWGHEGIPDSFSFDELPPDFDHLEPYLEAAIRRVPALEKTGLQVFFNGPESFTPDDRYHLGEAPELRNYFVAAGFNSVGIQSAGGAGKVLAEWIAKGHAPMDLWDVDIKRNLPFQGNSQYLYDRTTEGLGLLYAMHWPFRQFESARNARKSILHDRLVAANACYGEVVGWERANFFAPVGEKPEYGYSWGKQNWFEWSAAEHNAVRKTVGLFDQSSFAKILVQGRDAMSVLNRICSNNIDVEPGKIVYTQWLNERGGIEADLTVTRLEQESFLIVTGPWTQTRELNWLRRNTPDEANVVYTDVTSSMAVISVMGPNARNLLQPLTTDDLSNEGFPFATSREIELGYARVRASRITYVGELGWELYIPTEFAPDVFDRIVAAGEPHGLKLCGYHALNSLRIEKGYRHFGHDVVEEDTPLEAGLSFASDFNKAGGFIGKEALLKQKAEGVKKRMVLFKFLDPEATNYHEEPIYRNGEIVGRTTSGMYGHYIGGNVAMGYVCNAEGATADWVKEGKYEIEVATKRYEVEASLRAFYDPEMNKIKC</sequence>
<evidence type="ECO:0000313" key="7">
    <source>
        <dbReference type="EMBL" id="KTB64916.1"/>
    </source>
</evidence>
<dbReference type="Pfam" id="PF01266">
    <property type="entry name" value="DAO"/>
    <property type="match status" value="1"/>
</dbReference>
<dbReference type="Pfam" id="PF16350">
    <property type="entry name" value="FAO_M"/>
    <property type="match status" value="1"/>
</dbReference>
<feature type="domain" description="GCVT N-terminal" evidence="4">
    <location>
        <begin position="427"/>
        <end position="704"/>
    </location>
</feature>
<dbReference type="Pfam" id="PF01571">
    <property type="entry name" value="GCV_T"/>
    <property type="match status" value="1"/>
</dbReference>
<dbReference type="Pfam" id="PF08669">
    <property type="entry name" value="GCV_T_C"/>
    <property type="match status" value="1"/>
</dbReference>
<dbReference type="InterPro" id="IPR036188">
    <property type="entry name" value="FAD/NAD-bd_sf"/>
</dbReference>
<dbReference type="SUPFAM" id="SSF51905">
    <property type="entry name" value="FAD/NAD(P)-binding domain"/>
    <property type="match status" value="1"/>
</dbReference>
<name>A0A0W0HVN6_PSEFL</name>
<dbReference type="Gene3D" id="3.30.1360.120">
    <property type="entry name" value="Probable tRNA modification gtpase trme, domain 1"/>
    <property type="match status" value="1"/>
</dbReference>
<feature type="domain" description="Aminomethyltransferase C-terminal" evidence="5">
    <location>
        <begin position="724"/>
        <end position="808"/>
    </location>
</feature>
<dbReference type="Gene3D" id="3.30.9.10">
    <property type="entry name" value="D-Amino Acid Oxidase, subunit A, domain 2"/>
    <property type="match status" value="1"/>
</dbReference>
<dbReference type="Gene3D" id="3.30.70.1400">
    <property type="entry name" value="Aminomethyltransferase beta-barrel domains"/>
    <property type="match status" value="1"/>
</dbReference>
<organism evidence="7 8">
    <name type="scientific">Pseudomonas fluorescens ICMP 11288</name>
    <dbReference type="NCBI Taxonomy" id="1198309"/>
    <lineage>
        <taxon>Bacteria</taxon>
        <taxon>Pseudomonadati</taxon>
        <taxon>Pseudomonadota</taxon>
        <taxon>Gammaproteobacteria</taxon>
        <taxon>Pseudomonadales</taxon>
        <taxon>Pseudomonadaceae</taxon>
        <taxon>Pseudomonas</taxon>
    </lineage>
</organism>
<evidence type="ECO:0000256" key="1">
    <source>
        <dbReference type="ARBA" id="ARBA00008609"/>
    </source>
</evidence>
<dbReference type="InterPro" id="IPR013977">
    <property type="entry name" value="GcvT_C"/>
</dbReference>
<comment type="similarity">
    <text evidence="1">Belongs to the GcvT family.</text>
</comment>
<gene>
    <name evidence="7" type="ORF">AO063_23135</name>
</gene>
<dbReference type="InterPro" id="IPR028896">
    <property type="entry name" value="GcvT/YgfZ/DmdA"/>
</dbReference>
<keyword evidence="2" id="KW-0560">Oxidoreductase</keyword>
<feature type="domain" description="FAD dependent oxidoreductase" evidence="3">
    <location>
        <begin position="10"/>
        <end position="367"/>
    </location>
</feature>
<dbReference type="GO" id="GO:0016491">
    <property type="term" value="F:oxidoreductase activity"/>
    <property type="evidence" value="ECO:0007669"/>
    <property type="project" value="UniProtKB-KW"/>
</dbReference>
<evidence type="ECO:0000259" key="5">
    <source>
        <dbReference type="Pfam" id="PF08669"/>
    </source>
</evidence>
<dbReference type="RefSeq" id="WP_058420305.1">
    <property type="nucleotide sequence ID" value="NZ_LKEF01000019.1"/>
</dbReference>
<comment type="caution">
    <text evidence="7">The sequence shown here is derived from an EMBL/GenBank/DDBJ whole genome shotgun (WGS) entry which is preliminary data.</text>
</comment>
<accession>A0A0W0HVN6</accession>
<dbReference type="InterPro" id="IPR006076">
    <property type="entry name" value="FAD-dep_OxRdtase"/>
</dbReference>
<proteinExistence type="inferred from homology"/>
<dbReference type="InterPro" id="IPR029043">
    <property type="entry name" value="GcvT/YgfZ_C"/>
</dbReference>
<dbReference type="Proteomes" id="UP000054197">
    <property type="component" value="Unassembled WGS sequence"/>
</dbReference>
<reference evidence="7 8" key="1">
    <citation type="submission" date="2015-09" db="EMBL/GenBank/DDBJ databases">
        <title>Genome sequence of ICMP 11288.</title>
        <authorList>
            <person name="Visnovsky S."/>
            <person name="Lu A."/>
            <person name="Panda P."/>
            <person name="Pitman A."/>
        </authorList>
    </citation>
    <scope>NUCLEOTIDE SEQUENCE [LARGE SCALE GENOMIC DNA]</scope>
    <source>
        <strain evidence="7 8">ICMP 11288</strain>
    </source>
</reference>
<protein>
    <submittedName>
        <fullName evidence="7">FAD-dependent oxidoreductase</fullName>
    </submittedName>
</protein>
<dbReference type="InterPro" id="IPR032503">
    <property type="entry name" value="FAO_M"/>
</dbReference>
<dbReference type="Gene3D" id="3.50.50.60">
    <property type="entry name" value="FAD/NAD(P)-binding domain"/>
    <property type="match status" value="1"/>
</dbReference>
<evidence type="ECO:0000313" key="8">
    <source>
        <dbReference type="Proteomes" id="UP000054197"/>
    </source>
</evidence>
<feature type="domain" description="FAD dependent oxidoreductase central" evidence="6">
    <location>
        <begin position="370"/>
        <end position="425"/>
    </location>
</feature>
<dbReference type="InterPro" id="IPR006222">
    <property type="entry name" value="GCVT_N"/>
</dbReference>
<dbReference type="Gene3D" id="2.40.30.110">
    <property type="entry name" value="Aminomethyltransferase beta-barrel domains"/>
    <property type="match status" value="1"/>
</dbReference>
<dbReference type="AlphaFoldDB" id="A0A0W0HVN6"/>
<evidence type="ECO:0000259" key="4">
    <source>
        <dbReference type="Pfam" id="PF01571"/>
    </source>
</evidence>